<protein>
    <recommendedName>
        <fullName evidence="6">Short chain dehydrogenase</fullName>
    </recommendedName>
</protein>
<evidence type="ECO:0008006" key="6">
    <source>
        <dbReference type="Google" id="ProtNLM"/>
    </source>
</evidence>
<dbReference type="PRINTS" id="PR00080">
    <property type="entry name" value="SDRFAMILY"/>
</dbReference>
<sequence length="299" mass="32346">MSAAIRESSGSAGVVSFVKHQAKPYPAVDPLQADLSGTTVVITGASKGCGREAAIAFAQSGASNIVVTARSDLSGVVADIKKAAREAGRKAEPNVLDGSGVDITSAKDVEGLAKRVAEKFNAVDLLINNAGFLSTWAPLAETDPDEWWTNWEVNIKGAYLLTRYFIPLVLKSHLKTVLNITSIGAVNLGAGASGYQTTKFALCRLTEHIAADYADQGLICVAAHPGSYLTNMGKRLPVHLHEYLTDDVVVAGQWMAWFARERREWLQARYVSAVWDVTELEARKDEIVEGNKLKFRMVI</sequence>
<dbReference type="PANTHER" id="PTHR42760">
    <property type="entry name" value="SHORT-CHAIN DEHYDROGENASES/REDUCTASES FAMILY MEMBER"/>
    <property type="match status" value="1"/>
</dbReference>
<dbReference type="CDD" id="cd05233">
    <property type="entry name" value="SDR_c"/>
    <property type="match status" value="1"/>
</dbReference>
<evidence type="ECO:0000256" key="3">
    <source>
        <dbReference type="RuleBase" id="RU000363"/>
    </source>
</evidence>
<dbReference type="AlphaFoldDB" id="A0AAD8Q4E3"/>
<keyword evidence="5" id="KW-1185">Reference proteome</keyword>
<comment type="similarity">
    <text evidence="1 3">Belongs to the short-chain dehydrogenases/reductases (SDR) family.</text>
</comment>
<dbReference type="Gene3D" id="3.40.50.720">
    <property type="entry name" value="NAD(P)-binding Rossmann-like Domain"/>
    <property type="match status" value="1"/>
</dbReference>
<organism evidence="4 5">
    <name type="scientific">Colletotrichum navitas</name>
    <dbReference type="NCBI Taxonomy" id="681940"/>
    <lineage>
        <taxon>Eukaryota</taxon>
        <taxon>Fungi</taxon>
        <taxon>Dikarya</taxon>
        <taxon>Ascomycota</taxon>
        <taxon>Pezizomycotina</taxon>
        <taxon>Sordariomycetes</taxon>
        <taxon>Hypocreomycetidae</taxon>
        <taxon>Glomerellales</taxon>
        <taxon>Glomerellaceae</taxon>
        <taxon>Colletotrichum</taxon>
        <taxon>Colletotrichum graminicola species complex</taxon>
    </lineage>
</organism>
<keyword evidence="2" id="KW-0560">Oxidoreductase</keyword>
<dbReference type="SUPFAM" id="SSF51735">
    <property type="entry name" value="NAD(P)-binding Rossmann-fold domains"/>
    <property type="match status" value="1"/>
</dbReference>
<dbReference type="EMBL" id="JAHLJV010000015">
    <property type="protein sequence ID" value="KAK1595643.1"/>
    <property type="molecule type" value="Genomic_DNA"/>
</dbReference>
<name>A0AAD8Q4E3_9PEZI</name>
<evidence type="ECO:0000256" key="2">
    <source>
        <dbReference type="ARBA" id="ARBA00023002"/>
    </source>
</evidence>
<dbReference type="InterPro" id="IPR002347">
    <property type="entry name" value="SDR_fam"/>
</dbReference>
<dbReference type="RefSeq" id="XP_060416655.1">
    <property type="nucleotide sequence ID" value="XM_060557282.1"/>
</dbReference>
<dbReference type="GeneID" id="85441522"/>
<dbReference type="PANTHER" id="PTHR42760:SF37">
    <property type="entry name" value="CLAVALDEHYDE DEHYDROGENASE"/>
    <property type="match status" value="1"/>
</dbReference>
<dbReference type="Pfam" id="PF00106">
    <property type="entry name" value="adh_short"/>
    <property type="match status" value="1"/>
</dbReference>
<reference evidence="4" key="1">
    <citation type="submission" date="2021-06" db="EMBL/GenBank/DDBJ databases">
        <title>Comparative genomics, transcriptomics and evolutionary studies reveal genomic signatures of adaptation to plant cell wall in hemibiotrophic fungi.</title>
        <authorList>
            <consortium name="DOE Joint Genome Institute"/>
            <person name="Baroncelli R."/>
            <person name="Diaz J.F."/>
            <person name="Benocci T."/>
            <person name="Peng M."/>
            <person name="Battaglia E."/>
            <person name="Haridas S."/>
            <person name="Andreopoulos W."/>
            <person name="Labutti K."/>
            <person name="Pangilinan J."/>
            <person name="Floch G.L."/>
            <person name="Makela M.R."/>
            <person name="Henrissat B."/>
            <person name="Grigoriev I.V."/>
            <person name="Crouch J.A."/>
            <person name="De Vries R.P."/>
            <person name="Sukno S.A."/>
            <person name="Thon M.R."/>
        </authorList>
    </citation>
    <scope>NUCLEOTIDE SEQUENCE</scope>
    <source>
        <strain evidence="4">CBS 125086</strain>
    </source>
</reference>
<dbReference type="Proteomes" id="UP001230504">
    <property type="component" value="Unassembled WGS sequence"/>
</dbReference>
<dbReference type="InterPro" id="IPR036291">
    <property type="entry name" value="NAD(P)-bd_dom_sf"/>
</dbReference>
<evidence type="ECO:0000313" key="5">
    <source>
        <dbReference type="Proteomes" id="UP001230504"/>
    </source>
</evidence>
<comment type="caution">
    <text evidence="4">The sequence shown here is derived from an EMBL/GenBank/DDBJ whole genome shotgun (WGS) entry which is preliminary data.</text>
</comment>
<evidence type="ECO:0000256" key="1">
    <source>
        <dbReference type="ARBA" id="ARBA00006484"/>
    </source>
</evidence>
<evidence type="ECO:0000313" key="4">
    <source>
        <dbReference type="EMBL" id="KAK1595643.1"/>
    </source>
</evidence>
<accession>A0AAD8Q4E3</accession>
<gene>
    <name evidence="4" type="ORF">LY79DRAFT_546956</name>
</gene>
<dbReference type="PRINTS" id="PR00081">
    <property type="entry name" value="GDHRDH"/>
</dbReference>
<dbReference type="GO" id="GO:0016616">
    <property type="term" value="F:oxidoreductase activity, acting on the CH-OH group of donors, NAD or NADP as acceptor"/>
    <property type="evidence" value="ECO:0007669"/>
    <property type="project" value="TreeGrafter"/>
</dbReference>
<proteinExistence type="inferred from homology"/>